<dbReference type="EMBL" id="JABEXW010000297">
    <property type="protein sequence ID" value="KAF4966348.1"/>
    <property type="molecule type" value="Genomic_DNA"/>
</dbReference>
<evidence type="ECO:0000313" key="2">
    <source>
        <dbReference type="EMBL" id="KAF4966348.1"/>
    </source>
</evidence>
<feature type="region of interest" description="Disordered" evidence="1">
    <location>
        <begin position="46"/>
        <end position="83"/>
    </location>
</feature>
<comment type="caution">
    <text evidence="2">The sequence shown here is derived from an EMBL/GenBank/DDBJ whole genome shotgun (WGS) entry which is preliminary data.</text>
</comment>
<reference evidence="2" key="2">
    <citation type="submission" date="2020-05" db="EMBL/GenBank/DDBJ databases">
        <authorList>
            <person name="Kim H.-S."/>
            <person name="Proctor R.H."/>
            <person name="Brown D.W."/>
        </authorList>
    </citation>
    <scope>NUCLEOTIDE SEQUENCE</scope>
    <source>
        <strain evidence="2">NRRL 20472</strain>
    </source>
</reference>
<evidence type="ECO:0000256" key="1">
    <source>
        <dbReference type="SAM" id="MobiDB-lite"/>
    </source>
</evidence>
<protein>
    <submittedName>
        <fullName evidence="2">Uncharacterized protein</fullName>
    </submittedName>
</protein>
<keyword evidence="3" id="KW-1185">Reference proteome</keyword>
<evidence type="ECO:0000313" key="3">
    <source>
        <dbReference type="Proteomes" id="UP000622797"/>
    </source>
</evidence>
<reference evidence="2" key="1">
    <citation type="journal article" date="2020" name="BMC Genomics">
        <title>Correction to: Identification and distribution of gene clusters required for synthesis of sphingolipid metabolism inhibitors in diverse species of the filamentous fungus Fusarium.</title>
        <authorList>
            <person name="Kim H.S."/>
            <person name="Lohmar J.M."/>
            <person name="Busman M."/>
            <person name="Brown D.W."/>
            <person name="Naumann T.A."/>
            <person name="Divon H.H."/>
            <person name="Lysoe E."/>
            <person name="Uhlig S."/>
            <person name="Proctor R.H."/>
        </authorList>
    </citation>
    <scope>NUCLEOTIDE SEQUENCE</scope>
    <source>
        <strain evidence="2">NRRL 20472</strain>
    </source>
</reference>
<sequence length="122" mass="14260">MAHATGTYYYYVPREVDPSAYAWVQPTIIEDEDLTFGGKALSTWYEEDRRRHSSGSDEEERRGRERVRRNYRSGKSHKKHLNQHDITAATPCLMHPPSIRLFALHLAITSTLITRHIHTERL</sequence>
<gene>
    <name evidence="2" type="ORF">FSARC_5976</name>
</gene>
<dbReference type="AlphaFoldDB" id="A0A8H4X8Z1"/>
<feature type="compositionally biased region" description="Basic residues" evidence="1">
    <location>
        <begin position="64"/>
        <end position="81"/>
    </location>
</feature>
<organism evidence="2 3">
    <name type="scientific">Fusarium sarcochroum</name>
    <dbReference type="NCBI Taxonomy" id="1208366"/>
    <lineage>
        <taxon>Eukaryota</taxon>
        <taxon>Fungi</taxon>
        <taxon>Dikarya</taxon>
        <taxon>Ascomycota</taxon>
        <taxon>Pezizomycotina</taxon>
        <taxon>Sordariomycetes</taxon>
        <taxon>Hypocreomycetidae</taxon>
        <taxon>Hypocreales</taxon>
        <taxon>Nectriaceae</taxon>
        <taxon>Fusarium</taxon>
        <taxon>Fusarium lateritium species complex</taxon>
    </lineage>
</organism>
<dbReference type="OrthoDB" id="3519400at2759"/>
<accession>A0A8H4X8Z1</accession>
<name>A0A8H4X8Z1_9HYPO</name>
<dbReference type="Proteomes" id="UP000622797">
    <property type="component" value="Unassembled WGS sequence"/>
</dbReference>
<proteinExistence type="predicted"/>